<feature type="domain" description="KH type-2" evidence="6">
    <location>
        <begin position="206"/>
        <end position="283"/>
    </location>
</feature>
<name>A0A3B0R359_9ZZZZ</name>
<evidence type="ECO:0000256" key="2">
    <source>
        <dbReference type="ARBA" id="ARBA00022741"/>
    </source>
</evidence>
<dbReference type="InterPro" id="IPR004044">
    <property type="entry name" value="KH_dom_type_2"/>
</dbReference>
<keyword evidence="3" id="KW-0694">RNA-binding</keyword>
<dbReference type="InterPro" id="IPR005662">
    <property type="entry name" value="GTPase_Era-like"/>
</dbReference>
<dbReference type="PANTHER" id="PTHR42698:SF1">
    <property type="entry name" value="GTPASE ERA, MITOCHONDRIAL"/>
    <property type="match status" value="1"/>
</dbReference>
<dbReference type="AlphaFoldDB" id="A0A3B0R359"/>
<evidence type="ECO:0000256" key="5">
    <source>
        <dbReference type="SAM" id="MobiDB-lite"/>
    </source>
</evidence>
<dbReference type="InterPro" id="IPR006073">
    <property type="entry name" value="GTP-bd"/>
</dbReference>
<dbReference type="GO" id="GO:0005829">
    <property type="term" value="C:cytosol"/>
    <property type="evidence" value="ECO:0007669"/>
    <property type="project" value="TreeGrafter"/>
</dbReference>
<dbReference type="NCBIfam" id="NF000908">
    <property type="entry name" value="PRK00089.1"/>
    <property type="match status" value="1"/>
</dbReference>
<dbReference type="InterPro" id="IPR015946">
    <property type="entry name" value="KH_dom-like_a/b"/>
</dbReference>
<keyword evidence="2" id="KW-0547">Nucleotide-binding</keyword>
<reference evidence="8" key="1">
    <citation type="submission" date="2018-06" db="EMBL/GenBank/DDBJ databases">
        <authorList>
            <person name="Zhirakovskaya E."/>
        </authorList>
    </citation>
    <scope>NUCLEOTIDE SEQUENCE</scope>
</reference>
<dbReference type="PROSITE" id="PS51713">
    <property type="entry name" value="G_ERA"/>
    <property type="match status" value="1"/>
</dbReference>
<dbReference type="InterPro" id="IPR009019">
    <property type="entry name" value="KH_sf_prok-type"/>
</dbReference>
<dbReference type="NCBIfam" id="TIGR00231">
    <property type="entry name" value="small_GTP"/>
    <property type="match status" value="1"/>
</dbReference>
<dbReference type="EMBL" id="UOEC01000010">
    <property type="protein sequence ID" value="VAV86641.1"/>
    <property type="molecule type" value="Genomic_DNA"/>
</dbReference>
<dbReference type="InterPro" id="IPR027417">
    <property type="entry name" value="P-loop_NTPase"/>
</dbReference>
<dbReference type="PANTHER" id="PTHR42698">
    <property type="entry name" value="GTPASE ERA"/>
    <property type="match status" value="1"/>
</dbReference>
<dbReference type="GO" id="GO:0043024">
    <property type="term" value="F:ribosomal small subunit binding"/>
    <property type="evidence" value="ECO:0007669"/>
    <property type="project" value="TreeGrafter"/>
</dbReference>
<comment type="similarity">
    <text evidence="1">Belongs to the TRAFAC class TrmE-Era-EngA-EngB-Septin-like GTPase superfamily. Era GTPase family.</text>
</comment>
<organism evidence="8">
    <name type="scientific">hydrothermal vent metagenome</name>
    <dbReference type="NCBI Taxonomy" id="652676"/>
    <lineage>
        <taxon>unclassified sequences</taxon>
        <taxon>metagenomes</taxon>
        <taxon>ecological metagenomes</taxon>
    </lineage>
</organism>
<dbReference type="InterPro" id="IPR005225">
    <property type="entry name" value="Small_GTP-bd"/>
</dbReference>
<accession>A0A3B0R359</accession>
<dbReference type="GO" id="GO:0000028">
    <property type="term" value="P:ribosomal small subunit assembly"/>
    <property type="evidence" value="ECO:0007669"/>
    <property type="project" value="TreeGrafter"/>
</dbReference>
<feature type="compositionally biased region" description="Basic residues" evidence="5">
    <location>
        <begin position="300"/>
        <end position="311"/>
    </location>
</feature>
<proteinExistence type="inferred from homology"/>
<protein>
    <submittedName>
        <fullName evidence="8">GTP-binding protein Era</fullName>
    </submittedName>
</protein>
<dbReference type="SUPFAM" id="SSF52540">
    <property type="entry name" value="P-loop containing nucleoside triphosphate hydrolases"/>
    <property type="match status" value="1"/>
</dbReference>
<evidence type="ECO:0000259" key="6">
    <source>
        <dbReference type="PROSITE" id="PS50823"/>
    </source>
</evidence>
<dbReference type="GO" id="GO:0019843">
    <property type="term" value="F:rRNA binding"/>
    <property type="evidence" value="ECO:0007669"/>
    <property type="project" value="TreeGrafter"/>
</dbReference>
<dbReference type="PROSITE" id="PS50823">
    <property type="entry name" value="KH_TYPE_2"/>
    <property type="match status" value="1"/>
</dbReference>
<dbReference type="SUPFAM" id="SSF54814">
    <property type="entry name" value="Prokaryotic type KH domain (KH-domain type II)"/>
    <property type="match status" value="1"/>
</dbReference>
<dbReference type="GO" id="GO:0005525">
    <property type="term" value="F:GTP binding"/>
    <property type="evidence" value="ECO:0007669"/>
    <property type="project" value="UniProtKB-KW"/>
</dbReference>
<dbReference type="InterPro" id="IPR030388">
    <property type="entry name" value="G_ERA_dom"/>
</dbReference>
<dbReference type="Gene3D" id="3.40.50.300">
    <property type="entry name" value="P-loop containing nucleotide triphosphate hydrolases"/>
    <property type="match status" value="1"/>
</dbReference>
<sequence length="311" mass="34934">MTESMTTKCGFAAIIGAPNAGKSTLLNALVGSKVAIVTHKVQTTRAAIRAIVVEQESQIVFIDTPGIFEPKRLLDEAMVQAAWAGAGDADAIALIIDAKRGLNENVERIIEGLEKNRKKAILILNKVDIMQRDSLLALTSQINERFAFDETFMVSALTGSGVKDIRSYFAQKMPQGPWLYPEDQLADLPTKLLASEITREKLYLKLHDELPYASTVETESWQVKKDGSVRTEQVIYVERESQRRIVLGHKGATIKKIGQQAREELAEILGITVHLFLFVKVRPNWAKDPERLRMMGLDPKKKKKKKRQRKK</sequence>
<dbReference type="Pfam" id="PF01926">
    <property type="entry name" value="MMR_HSR1"/>
    <property type="match status" value="1"/>
</dbReference>
<dbReference type="Gene3D" id="3.30.300.20">
    <property type="match status" value="1"/>
</dbReference>
<evidence type="ECO:0000256" key="1">
    <source>
        <dbReference type="ARBA" id="ARBA00007921"/>
    </source>
</evidence>
<feature type="domain" description="Era-type G" evidence="7">
    <location>
        <begin position="8"/>
        <end position="175"/>
    </location>
</feature>
<evidence type="ECO:0000313" key="8">
    <source>
        <dbReference type="EMBL" id="VAV86641.1"/>
    </source>
</evidence>
<evidence type="ECO:0000256" key="4">
    <source>
        <dbReference type="ARBA" id="ARBA00023134"/>
    </source>
</evidence>
<keyword evidence="4" id="KW-0342">GTP-binding</keyword>
<dbReference type="NCBIfam" id="TIGR00436">
    <property type="entry name" value="era"/>
    <property type="match status" value="1"/>
</dbReference>
<evidence type="ECO:0000259" key="7">
    <source>
        <dbReference type="PROSITE" id="PS51713"/>
    </source>
</evidence>
<dbReference type="CDD" id="cd04163">
    <property type="entry name" value="Era"/>
    <property type="match status" value="1"/>
</dbReference>
<dbReference type="HAMAP" id="MF_00367">
    <property type="entry name" value="GTPase_Era"/>
    <property type="match status" value="1"/>
</dbReference>
<gene>
    <name evidence="8" type="ORF">MNBD_ALPHA08-551</name>
</gene>
<dbReference type="Pfam" id="PF07650">
    <property type="entry name" value="KH_2"/>
    <property type="match status" value="1"/>
</dbReference>
<dbReference type="CDD" id="cd22534">
    <property type="entry name" value="KH-II_Era"/>
    <property type="match status" value="1"/>
</dbReference>
<evidence type="ECO:0000256" key="3">
    <source>
        <dbReference type="ARBA" id="ARBA00022884"/>
    </source>
</evidence>
<feature type="region of interest" description="Disordered" evidence="5">
    <location>
        <begin position="292"/>
        <end position="311"/>
    </location>
</feature>